<gene>
    <name evidence="1" type="ORF">EXU28_17675</name>
</gene>
<protein>
    <submittedName>
        <fullName evidence="1">CHAT domain-containing protein</fullName>
    </submittedName>
</protein>
<name>A0A4Q7ABZ1_9GAMM</name>
<accession>A0A4Q7ABZ1</accession>
<dbReference type="Proteomes" id="UP000293863">
    <property type="component" value="Unassembled WGS sequence"/>
</dbReference>
<comment type="caution">
    <text evidence="1">The sequence shown here is derived from an EMBL/GenBank/DDBJ whole genome shotgun (WGS) entry which is preliminary data.</text>
</comment>
<dbReference type="EMBL" id="SGSQ01000037">
    <property type="protein sequence ID" value="RZG43268.1"/>
    <property type="molecule type" value="Genomic_DNA"/>
</dbReference>
<organism evidence="1 2">
    <name type="scientific">Acinetobacter wuhouensis</name>
    <dbReference type="NCBI Taxonomy" id="1879050"/>
    <lineage>
        <taxon>Bacteria</taxon>
        <taxon>Pseudomonadati</taxon>
        <taxon>Pseudomonadota</taxon>
        <taxon>Gammaproteobacteria</taxon>
        <taxon>Moraxellales</taxon>
        <taxon>Moraxellaceae</taxon>
        <taxon>Acinetobacter</taxon>
    </lineage>
</organism>
<proteinExistence type="predicted"/>
<keyword evidence="2" id="KW-1185">Reference proteome</keyword>
<reference evidence="1 2" key="1">
    <citation type="submission" date="2019-02" db="EMBL/GenBank/DDBJ databases">
        <title>The Batch Genome Submission of Acinetobacter spp. strains.</title>
        <authorList>
            <person name="Qin J."/>
            <person name="Hu Y."/>
            <person name="Ye H."/>
            <person name="Wei L."/>
            <person name="Feng Y."/>
            <person name="Zong Z."/>
        </authorList>
    </citation>
    <scope>NUCLEOTIDE SEQUENCE [LARGE SCALE GENOMIC DNA]</scope>
    <source>
        <strain evidence="1 2">WCHAW060049</strain>
    </source>
</reference>
<evidence type="ECO:0000313" key="1">
    <source>
        <dbReference type="EMBL" id="RZG43268.1"/>
    </source>
</evidence>
<dbReference type="AlphaFoldDB" id="A0A4Q7ABZ1"/>
<sequence>MIYDNPSNFLMLTFNEVPEFYYRNFLIIKEILLKEKKFNSVYSIIGFSSGKLSKNQLFKSKIELIEEIFLLSQEAVEKSDFYNLAFNIFEDIFDSYLMQDDLLKAYIDIERLLSHERSQSLGSIFLYKLLFKKIRGLNFEIIGNSDFLDLFDQSEAIDADRSLNFYKVIFSHFFKDKDALILDGTYTDIPDDIFSGNQNEVDSLIKLIFRISITYIDKEEFAYLFNINMYIVYNIARKSSFKNVDLYFLTNILSKLCVEGKTQFVRDMMLNLFIFAKDNVERRKIACLAYADISLRLKDPICSLSFIVFSLEEKLKVHDFYSLHEVIVRAFRDLKLYTFSLEFIEILECKLSAYDNSFYEQVYNKILFLKISIKINEVMKNKGEGYSEFLDQIIDFYESEKKSNNDCGPIILILLQMYKFCVDNNFELNQVFLNVIDEVKFFSLGSNINNKISKLILEKDFNIIFEIYKDILNASYSENLEKDFVNFRTVIKSTLNSLDFFQPLEYLFMSEMLVDNTYSDVNSNFFGKNIKSYEDMIDFKNNLDLILSSSDVYFLVLDQFNNLVVGHCSSNDINFFNELNFDIEKYKDWNKYFPRNYGFYDPQKDGNLFFDAISSVNIGIDVELSKNSIIFIDPLIHSITPKVFNNNSTFWGSNQSVSLSPSIRWLSNNIAFDHLLPKNNNLKAWISDNDRNGYLLNSLASNFSEEGGIFERYNIQLERTHGLPTHISNSKLAIVAAHGGVSYTNSSFSTISDEGDLRVNYLDFAERLQNCKVVILFVCNSGRFDPHPEYSTTISLQKELLNKGCSAVIASPWPLKGFMTIKWLPKFMECWVDEKKLLQEAVFEANSYIDSYYNDPSDSLALTIYGNPFIKF</sequence>
<evidence type="ECO:0000313" key="2">
    <source>
        <dbReference type="Proteomes" id="UP000293863"/>
    </source>
</evidence>